<dbReference type="RefSeq" id="WP_200351216.1">
    <property type="nucleotide sequence ID" value="NZ_BAABHZ010000006.1"/>
</dbReference>
<dbReference type="InterPro" id="IPR032809">
    <property type="entry name" value="Put_HupE_UreJ"/>
</dbReference>
<keyword evidence="1" id="KW-1133">Transmembrane helix</keyword>
<evidence type="ECO:0000256" key="1">
    <source>
        <dbReference type="SAM" id="Phobius"/>
    </source>
</evidence>
<comment type="caution">
    <text evidence="2">The sequence shown here is derived from an EMBL/GenBank/DDBJ whole genome shotgun (WGS) entry which is preliminary data.</text>
</comment>
<evidence type="ECO:0000313" key="3">
    <source>
        <dbReference type="Proteomes" id="UP000600139"/>
    </source>
</evidence>
<feature type="transmembrane region" description="Helical" evidence="1">
    <location>
        <begin position="390"/>
        <end position="407"/>
    </location>
</feature>
<keyword evidence="1" id="KW-0472">Membrane</keyword>
<dbReference type="Pfam" id="PF13795">
    <property type="entry name" value="HupE_UreJ_2"/>
    <property type="match status" value="1"/>
</dbReference>
<evidence type="ECO:0000313" key="2">
    <source>
        <dbReference type="EMBL" id="MBK1816270.1"/>
    </source>
</evidence>
<dbReference type="Proteomes" id="UP000600139">
    <property type="component" value="Unassembled WGS sequence"/>
</dbReference>
<name>A0A934R6E5_9BACT</name>
<reference evidence="2" key="1">
    <citation type="submission" date="2021-01" db="EMBL/GenBank/DDBJ databases">
        <title>Modified the classification status of verrucomicrobia.</title>
        <authorList>
            <person name="Feng X."/>
        </authorList>
    </citation>
    <scope>NUCLEOTIDE SEQUENCE</scope>
    <source>
        <strain evidence="2">JCM 18052</strain>
    </source>
</reference>
<accession>A0A934R6E5</accession>
<feature type="transmembrane region" description="Helical" evidence="1">
    <location>
        <begin position="352"/>
        <end position="378"/>
    </location>
</feature>
<keyword evidence="3" id="KW-1185">Reference proteome</keyword>
<feature type="transmembrane region" description="Helical" evidence="1">
    <location>
        <begin position="295"/>
        <end position="312"/>
    </location>
</feature>
<feature type="transmembrane region" description="Helical" evidence="1">
    <location>
        <begin position="324"/>
        <end position="346"/>
    </location>
</feature>
<sequence length="410" mass="45318">MSGLHGGTNPALFPQESCRPTRQGPIPATFHFPAPANLADRNVTWIWRYFLICLLFATTARGHVVTQIFGEWKNDDPWEIEVLFDAGYAVPEWRGDGATAAPTRDWLLKLGEPGWAPLRLESERYLRECLTLTSGGKPVTWRVEFIDFAKSPPDFPELLNDGAYFRMRLTSSFLEMPDKMSWSVGGRPSLVLKLPGQESGYLTLAPGQSLPFPRPPESVASPAPVTGRASWIEAFQQGFAHVLPKGLDHLLFVLGLFFYRRRWRPLISQSLAFTLAHTVTLGLAAAGWVRVSASWVEPLIALSLVAVALENLRPAGNRNTILRHAIVFSFGLIHGLGFAGSLSVWLKPGDGFFIALFSANLGVEAAQAVIIVLAWIATLPLYRTPYYPRLRVGACLSIAALGLFWAIQRL</sequence>
<keyword evidence="1" id="KW-0812">Transmembrane</keyword>
<organism evidence="2 3">
    <name type="scientific">Luteolibacter yonseiensis</name>
    <dbReference type="NCBI Taxonomy" id="1144680"/>
    <lineage>
        <taxon>Bacteria</taxon>
        <taxon>Pseudomonadati</taxon>
        <taxon>Verrucomicrobiota</taxon>
        <taxon>Verrucomicrobiia</taxon>
        <taxon>Verrucomicrobiales</taxon>
        <taxon>Verrucomicrobiaceae</taxon>
        <taxon>Luteolibacter</taxon>
    </lineage>
</organism>
<dbReference type="EMBL" id="JAENIK010000011">
    <property type="protein sequence ID" value="MBK1816270.1"/>
    <property type="molecule type" value="Genomic_DNA"/>
</dbReference>
<gene>
    <name evidence="2" type="ORF">JIN84_11655</name>
</gene>
<feature type="transmembrane region" description="Helical" evidence="1">
    <location>
        <begin position="271"/>
        <end position="289"/>
    </location>
</feature>
<dbReference type="AlphaFoldDB" id="A0A934R6E5"/>
<protein>
    <submittedName>
        <fullName evidence="2">HupE/UreJ family protein</fullName>
    </submittedName>
</protein>
<proteinExistence type="predicted"/>